<sequence length="240" mass="26646">MGSNIDKLYWTVQSILDKLALQFGNITAAIHRKAGNTVQEKRVRPKSEEKRSQIIDAAGILFVVNGFEKVSMEEIAKSAGVSKQTVYSHFGNKQQLFTAAIDCKCDEYDLAPNKTQQAMHCEEYLIFFATHLCALLTSDDAIGVFRVCVAEAGRSEVGELFWQAGPGKIRAQLAGYLTEQVKLGTLLIDDIDTAAGQLISMIVCESQFRSVLGLQKSKNDIELKEYATQCARLFYKGYRA</sequence>
<dbReference type="SUPFAM" id="SSF46689">
    <property type="entry name" value="Homeodomain-like"/>
    <property type="match status" value="1"/>
</dbReference>
<dbReference type="GO" id="GO:0000976">
    <property type="term" value="F:transcription cis-regulatory region binding"/>
    <property type="evidence" value="ECO:0007669"/>
    <property type="project" value="TreeGrafter"/>
</dbReference>
<dbReference type="FunFam" id="1.10.10.60:FF:000141">
    <property type="entry name" value="TetR family transcriptional regulator"/>
    <property type="match status" value="1"/>
</dbReference>
<evidence type="ECO:0000256" key="1">
    <source>
        <dbReference type="ARBA" id="ARBA00023015"/>
    </source>
</evidence>
<evidence type="ECO:0000256" key="2">
    <source>
        <dbReference type="ARBA" id="ARBA00023125"/>
    </source>
</evidence>
<dbReference type="InterPro" id="IPR050109">
    <property type="entry name" value="HTH-type_TetR-like_transc_reg"/>
</dbReference>
<dbReference type="Pfam" id="PF00440">
    <property type="entry name" value="TetR_N"/>
    <property type="match status" value="1"/>
</dbReference>
<evidence type="ECO:0000259" key="5">
    <source>
        <dbReference type="PROSITE" id="PS50977"/>
    </source>
</evidence>
<evidence type="ECO:0000256" key="3">
    <source>
        <dbReference type="ARBA" id="ARBA00023163"/>
    </source>
</evidence>
<dbReference type="PRINTS" id="PR00455">
    <property type="entry name" value="HTHTETR"/>
</dbReference>
<comment type="caution">
    <text evidence="6">The sequence shown here is derived from an EMBL/GenBank/DDBJ whole genome shotgun (WGS) entry which is preliminary data.</text>
</comment>
<dbReference type="PANTHER" id="PTHR30055">
    <property type="entry name" value="HTH-TYPE TRANSCRIPTIONAL REGULATOR RUTR"/>
    <property type="match status" value="1"/>
</dbReference>
<gene>
    <name evidence="6" type="ORF">C0068_06675</name>
</gene>
<dbReference type="EMBL" id="PQGG01000014">
    <property type="protein sequence ID" value="POP53481.1"/>
    <property type="molecule type" value="Genomic_DNA"/>
</dbReference>
<dbReference type="GO" id="GO:0003700">
    <property type="term" value="F:DNA-binding transcription factor activity"/>
    <property type="evidence" value="ECO:0007669"/>
    <property type="project" value="TreeGrafter"/>
</dbReference>
<dbReference type="Pfam" id="PF14246">
    <property type="entry name" value="TetR_C_7"/>
    <property type="match status" value="1"/>
</dbReference>
<keyword evidence="1" id="KW-0805">Transcription regulation</keyword>
<name>A0A2S4HIG2_9GAMM</name>
<proteinExistence type="predicted"/>
<dbReference type="InterPro" id="IPR039536">
    <property type="entry name" value="TetR_C_Proteobacteria"/>
</dbReference>
<accession>A0A2S4HIG2</accession>
<feature type="domain" description="HTH tetR-type" evidence="5">
    <location>
        <begin position="48"/>
        <end position="108"/>
    </location>
</feature>
<organism evidence="6 7">
    <name type="scientific">Zhongshania marina</name>
    <dbReference type="NCBI Taxonomy" id="2304603"/>
    <lineage>
        <taxon>Bacteria</taxon>
        <taxon>Pseudomonadati</taxon>
        <taxon>Pseudomonadota</taxon>
        <taxon>Gammaproteobacteria</taxon>
        <taxon>Cellvibrionales</taxon>
        <taxon>Spongiibacteraceae</taxon>
        <taxon>Zhongshania</taxon>
    </lineage>
</organism>
<protein>
    <submittedName>
        <fullName evidence="6">TetR/AcrR family transcriptional regulator</fullName>
    </submittedName>
</protein>
<dbReference type="InterPro" id="IPR009057">
    <property type="entry name" value="Homeodomain-like_sf"/>
</dbReference>
<evidence type="ECO:0000313" key="6">
    <source>
        <dbReference type="EMBL" id="POP53481.1"/>
    </source>
</evidence>
<dbReference type="PROSITE" id="PS50977">
    <property type="entry name" value="HTH_TETR_2"/>
    <property type="match status" value="1"/>
</dbReference>
<dbReference type="Gene3D" id="1.10.10.60">
    <property type="entry name" value="Homeodomain-like"/>
    <property type="match status" value="1"/>
</dbReference>
<dbReference type="PANTHER" id="PTHR30055:SF146">
    <property type="entry name" value="HTH-TYPE TRANSCRIPTIONAL DUAL REGULATOR CECR"/>
    <property type="match status" value="1"/>
</dbReference>
<feature type="DNA-binding region" description="H-T-H motif" evidence="4">
    <location>
        <begin position="71"/>
        <end position="90"/>
    </location>
</feature>
<dbReference type="AlphaFoldDB" id="A0A2S4HIG2"/>
<keyword evidence="3" id="KW-0804">Transcription</keyword>
<dbReference type="Gene3D" id="1.10.357.10">
    <property type="entry name" value="Tetracycline Repressor, domain 2"/>
    <property type="match status" value="1"/>
</dbReference>
<reference evidence="6" key="1">
    <citation type="submission" date="2018-01" db="EMBL/GenBank/DDBJ databases">
        <authorList>
            <person name="Yu X.-D."/>
        </authorList>
    </citation>
    <scope>NUCLEOTIDE SEQUENCE</scope>
    <source>
        <strain evidence="6">ZX-21</strain>
    </source>
</reference>
<evidence type="ECO:0000313" key="7">
    <source>
        <dbReference type="Proteomes" id="UP000237222"/>
    </source>
</evidence>
<evidence type="ECO:0000256" key="4">
    <source>
        <dbReference type="PROSITE-ProRule" id="PRU00335"/>
    </source>
</evidence>
<keyword evidence="2 4" id="KW-0238">DNA-binding</keyword>
<dbReference type="Proteomes" id="UP000237222">
    <property type="component" value="Unassembled WGS sequence"/>
</dbReference>
<dbReference type="InterPro" id="IPR001647">
    <property type="entry name" value="HTH_TetR"/>
</dbReference>